<evidence type="ECO:0008006" key="3">
    <source>
        <dbReference type="Google" id="ProtNLM"/>
    </source>
</evidence>
<name>A0ABQ1FLQ3_9BACL</name>
<gene>
    <name evidence="1" type="ORF">GCM10008018_72900</name>
</gene>
<reference evidence="2" key="1">
    <citation type="journal article" date="2019" name="Int. J. Syst. Evol. Microbiol.">
        <title>The Global Catalogue of Microorganisms (GCM) 10K type strain sequencing project: providing services to taxonomists for standard genome sequencing and annotation.</title>
        <authorList>
            <consortium name="The Broad Institute Genomics Platform"/>
            <consortium name="The Broad Institute Genome Sequencing Center for Infectious Disease"/>
            <person name="Wu L."/>
            <person name="Ma J."/>
        </authorList>
    </citation>
    <scope>NUCLEOTIDE SEQUENCE [LARGE SCALE GENOMIC DNA]</scope>
    <source>
        <strain evidence="2">CGMCC 1.15043</strain>
    </source>
</reference>
<accession>A0ABQ1FLQ3</accession>
<sequence length="74" mass="7930">MSNDELAKTIPVNPPTVNKKINPSAHSIGVSHLIAPPWRVANQLNTFTPVGIAIIIVADVKYARVSTSIPTVNM</sequence>
<dbReference type="EMBL" id="BMHE01000116">
    <property type="protein sequence ID" value="GGA18437.1"/>
    <property type="molecule type" value="Genomic_DNA"/>
</dbReference>
<proteinExistence type="predicted"/>
<comment type="caution">
    <text evidence="1">The sequence shown here is derived from an EMBL/GenBank/DDBJ whole genome shotgun (WGS) entry which is preliminary data.</text>
</comment>
<evidence type="ECO:0000313" key="1">
    <source>
        <dbReference type="EMBL" id="GGA18437.1"/>
    </source>
</evidence>
<dbReference type="Proteomes" id="UP000615455">
    <property type="component" value="Unassembled WGS sequence"/>
</dbReference>
<protein>
    <recommendedName>
        <fullName evidence="3">HTH luxR-type domain-containing protein</fullName>
    </recommendedName>
</protein>
<organism evidence="1 2">
    <name type="scientific">Paenibacillus marchantiophytorum</name>
    <dbReference type="NCBI Taxonomy" id="1619310"/>
    <lineage>
        <taxon>Bacteria</taxon>
        <taxon>Bacillati</taxon>
        <taxon>Bacillota</taxon>
        <taxon>Bacilli</taxon>
        <taxon>Bacillales</taxon>
        <taxon>Paenibacillaceae</taxon>
        <taxon>Paenibacillus</taxon>
    </lineage>
</organism>
<evidence type="ECO:0000313" key="2">
    <source>
        <dbReference type="Proteomes" id="UP000615455"/>
    </source>
</evidence>
<keyword evidence="2" id="KW-1185">Reference proteome</keyword>